<dbReference type="EMBL" id="KN817526">
    <property type="protein sequence ID" value="KJA26955.1"/>
    <property type="molecule type" value="Genomic_DNA"/>
</dbReference>
<evidence type="ECO:0000256" key="1">
    <source>
        <dbReference type="SAM" id="Coils"/>
    </source>
</evidence>
<feature type="region of interest" description="Disordered" evidence="2">
    <location>
        <begin position="1"/>
        <end position="43"/>
    </location>
</feature>
<organism evidence="3 4">
    <name type="scientific">Hypholoma sublateritium (strain FD-334 SS-4)</name>
    <dbReference type="NCBI Taxonomy" id="945553"/>
    <lineage>
        <taxon>Eukaryota</taxon>
        <taxon>Fungi</taxon>
        <taxon>Dikarya</taxon>
        <taxon>Basidiomycota</taxon>
        <taxon>Agaricomycotina</taxon>
        <taxon>Agaricomycetes</taxon>
        <taxon>Agaricomycetidae</taxon>
        <taxon>Agaricales</taxon>
        <taxon>Agaricineae</taxon>
        <taxon>Strophariaceae</taxon>
        <taxon>Hypholoma</taxon>
    </lineage>
</organism>
<protein>
    <submittedName>
        <fullName evidence="3">Uncharacterized protein</fullName>
    </submittedName>
</protein>
<accession>A0A0D2Q5U9</accession>
<dbReference type="AlphaFoldDB" id="A0A0D2Q5U9"/>
<keyword evidence="1" id="KW-0175">Coiled coil</keyword>
<dbReference type="Proteomes" id="UP000054270">
    <property type="component" value="Unassembled WGS sequence"/>
</dbReference>
<keyword evidence="4" id="KW-1185">Reference proteome</keyword>
<feature type="coiled-coil region" evidence="1">
    <location>
        <begin position="230"/>
        <end position="290"/>
    </location>
</feature>
<reference evidence="4" key="1">
    <citation type="submission" date="2014-04" db="EMBL/GenBank/DDBJ databases">
        <title>Evolutionary Origins and Diversification of the Mycorrhizal Mutualists.</title>
        <authorList>
            <consortium name="DOE Joint Genome Institute"/>
            <consortium name="Mycorrhizal Genomics Consortium"/>
            <person name="Kohler A."/>
            <person name="Kuo A."/>
            <person name="Nagy L.G."/>
            <person name="Floudas D."/>
            <person name="Copeland A."/>
            <person name="Barry K.W."/>
            <person name="Cichocki N."/>
            <person name="Veneault-Fourrey C."/>
            <person name="LaButti K."/>
            <person name="Lindquist E.A."/>
            <person name="Lipzen A."/>
            <person name="Lundell T."/>
            <person name="Morin E."/>
            <person name="Murat C."/>
            <person name="Riley R."/>
            <person name="Ohm R."/>
            <person name="Sun H."/>
            <person name="Tunlid A."/>
            <person name="Henrissat B."/>
            <person name="Grigoriev I.V."/>
            <person name="Hibbett D.S."/>
            <person name="Martin F."/>
        </authorList>
    </citation>
    <scope>NUCLEOTIDE SEQUENCE [LARGE SCALE GENOMIC DNA]</scope>
    <source>
        <strain evidence="4">FD-334 SS-4</strain>
    </source>
</reference>
<evidence type="ECO:0000313" key="4">
    <source>
        <dbReference type="Proteomes" id="UP000054270"/>
    </source>
</evidence>
<proteinExistence type="predicted"/>
<name>A0A0D2Q5U9_HYPSF</name>
<evidence type="ECO:0000313" key="3">
    <source>
        <dbReference type="EMBL" id="KJA26955.1"/>
    </source>
</evidence>
<evidence type="ECO:0000256" key="2">
    <source>
        <dbReference type="SAM" id="MobiDB-lite"/>
    </source>
</evidence>
<gene>
    <name evidence="3" type="ORF">HYPSUDRAFT_36131</name>
</gene>
<sequence>MWSPQRTQSHESERAIVGANPQHSPLNPPEIWEAGEVPRSATTEAYPNQLHWCGSADNMRSTDPAASIRPMMETSHGREEDGGEEDWDVQDHISRHALCESVFSVEPFDSPSPLASLNHDFGVFGDSEIKWQVICQAREAKLERERALDALEASNAEVAFRPQGREYEVQEHASIWQQFQYQQGDTIQHAGNVVGHSTNFLQSDNIDPLEVRDREGHIERIRARELVIHEKEEEIRLKKHELQVKEWDMERQTEYGRRLVEELAKKESELAKKELELARKESELARKKKGGIKSGGVC</sequence>